<reference evidence="1 2" key="1">
    <citation type="submission" date="2020-09" db="EMBL/GenBank/DDBJ databases">
        <title>De no assembly of potato wild relative species, Solanum commersonii.</title>
        <authorList>
            <person name="Cho K."/>
        </authorList>
    </citation>
    <scope>NUCLEOTIDE SEQUENCE [LARGE SCALE GENOMIC DNA]</scope>
    <source>
        <strain evidence="1">LZ3.2</strain>
        <tissue evidence="1">Leaf</tissue>
    </source>
</reference>
<feature type="non-terminal residue" evidence="1">
    <location>
        <position position="328"/>
    </location>
</feature>
<evidence type="ECO:0000313" key="2">
    <source>
        <dbReference type="Proteomes" id="UP000824120"/>
    </source>
</evidence>
<gene>
    <name evidence="1" type="ORF">H5410_028172</name>
</gene>
<dbReference type="EMBL" id="JACXVP010000005">
    <property type="protein sequence ID" value="KAG5606680.1"/>
    <property type="molecule type" value="Genomic_DNA"/>
</dbReference>
<dbReference type="Proteomes" id="UP000824120">
    <property type="component" value="Chromosome 5"/>
</dbReference>
<keyword evidence="2" id="KW-1185">Reference proteome</keyword>
<proteinExistence type="predicted"/>
<sequence>CILPTISSVSDQKPLLSLKKTFFYNFFPSKAEEEAYKLNNTPHVVTREQIEIRDIYPPPKIYLENPWQIKKKITRDEVIVGKLVIPFFETFEYIIRYWTLDAAKSLEDGSDVPFNVWYVTEENIPKKYEVGSVFLRKLHNDNFYLSCINLFNSRGLSVSDEIGLYWDPRSSISMFKLLSQFILPTISSMSNQKPLLSLKKTFFYNFFPSKAEEKACKLNNTPHVVTRELIEIRDIYPPPKINLENLWQIKKKITHDENGCDVPVGVWDITEENIPKKYDGGSVFLRKLYNDDFYLSCIKFVNYRGLSVGDEIGLYWNPRSSSLMFYFL</sequence>
<organism evidence="1 2">
    <name type="scientific">Solanum commersonii</name>
    <name type="common">Commerson's wild potato</name>
    <name type="synonym">Commerson's nightshade</name>
    <dbReference type="NCBI Taxonomy" id="4109"/>
    <lineage>
        <taxon>Eukaryota</taxon>
        <taxon>Viridiplantae</taxon>
        <taxon>Streptophyta</taxon>
        <taxon>Embryophyta</taxon>
        <taxon>Tracheophyta</taxon>
        <taxon>Spermatophyta</taxon>
        <taxon>Magnoliopsida</taxon>
        <taxon>eudicotyledons</taxon>
        <taxon>Gunneridae</taxon>
        <taxon>Pentapetalae</taxon>
        <taxon>asterids</taxon>
        <taxon>lamiids</taxon>
        <taxon>Solanales</taxon>
        <taxon>Solanaceae</taxon>
        <taxon>Solanoideae</taxon>
        <taxon>Solaneae</taxon>
        <taxon>Solanum</taxon>
    </lineage>
</organism>
<dbReference type="OrthoDB" id="911161at2759"/>
<name>A0A9J5Z420_SOLCO</name>
<evidence type="ECO:0000313" key="1">
    <source>
        <dbReference type="EMBL" id="KAG5606680.1"/>
    </source>
</evidence>
<protein>
    <submittedName>
        <fullName evidence="1">Uncharacterized protein</fullName>
    </submittedName>
</protein>
<dbReference type="PANTHER" id="PTHR36264">
    <property type="entry name" value="SET DOMAIN-CONTAINING PROTEIN"/>
    <property type="match status" value="1"/>
</dbReference>
<dbReference type="PANTHER" id="PTHR36264:SF2">
    <property type="entry name" value="TF-B3 DOMAIN-CONTAINING PROTEIN"/>
    <property type="match status" value="1"/>
</dbReference>
<comment type="caution">
    <text evidence="1">The sequence shown here is derived from an EMBL/GenBank/DDBJ whole genome shotgun (WGS) entry which is preliminary data.</text>
</comment>
<dbReference type="AlphaFoldDB" id="A0A9J5Z420"/>
<accession>A0A9J5Z420</accession>